<dbReference type="GO" id="GO:0016787">
    <property type="term" value="F:hydrolase activity"/>
    <property type="evidence" value="ECO:0007669"/>
    <property type="project" value="UniProtKB-KW"/>
</dbReference>
<reference evidence="3" key="1">
    <citation type="journal article" date="2019" name="Int. J. Syst. Evol. Microbiol.">
        <title>The Global Catalogue of Microorganisms (GCM) 10K type strain sequencing project: providing services to taxonomists for standard genome sequencing and annotation.</title>
        <authorList>
            <consortium name="The Broad Institute Genomics Platform"/>
            <consortium name="The Broad Institute Genome Sequencing Center for Infectious Disease"/>
            <person name="Wu L."/>
            <person name="Ma J."/>
        </authorList>
    </citation>
    <scope>NUCLEOTIDE SEQUENCE [LARGE SCALE GENOMIC DNA]</scope>
    <source>
        <strain evidence="3">WYCCWR 12678</strain>
    </source>
</reference>
<dbReference type="PANTHER" id="PTHR47751">
    <property type="entry name" value="SUPERFAMILY HYDROLASE, PUTATIVE (AFU_ORTHOLOGUE AFUA_2G16580)-RELATED"/>
    <property type="match status" value="1"/>
</dbReference>
<comment type="caution">
    <text evidence="2">The sequence shown here is derived from an EMBL/GenBank/DDBJ whole genome shotgun (WGS) entry which is preliminary data.</text>
</comment>
<evidence type="ECO:0000313" key="3">
    <source>
        <dbReference type="Proteomes" id="UP001596002"/>
    </source>
</evidence>
<proteinExistence type="predicted"/>
<gene>
    <name evidence="2" type="ORF">ACFO8Q_02410</name>
</gene>
<keyword evidence="3" id="KW-1185">Reference proteome</keyword>
<dbReference type="PANTHER" id="PTHR47751:SF2">
    <property type="entry name" value="DLTD N-TERMINAL DOMAIN PROTEIN (AFU_ORTHOLOGUE AFUA_8G00380)-RELATED"/>
    <property type="match status" value="1"/>
</dbReference>
<dbReference type="Pfam" id="PF12146">
    <property type="entry name" value="Hydrolase_4"/>
    <property type="match status" value="1"/>
</dbReference>
<accession>A0ABV9PXK7</accession>
<dbReference type="Gene3D" id="3.40.50.1820">
    <property type="entry name" value="alpha/beta hydrolase"/>
    <property type="match status" value="1"/>
</dbReference>
<dbReference type="EMBL" id="JBHSHC010000014">
    <property type="protein sequence ID" value="MFC4766254.1"/>
    <property type="molecule type" value="Genomic_DNA"/>
</dbReference>
<name>A0ABV9PXK7_9BACL</name>
<dbReference type="RefSeq" id="WP_380024045.1">
    <property type="nucleotide sequence ID" value="NZ_JBHSHC010000014.1"/>
</dbReference>
<dbReference type="InterPro" id="IPR051411">
    <property type="entry name" value="Polyketide_trans_af380"/>
</dbReference>
<evidence type="ECO:0000313" key="2">
    <source>
        <dbReference type="EMBL" id="MFC4766254.1"/>
    </source>
</evidence>
<dbReference type="Gene3D" id="1.10.10.800">
    <property type="match status" value="1"/>
</dbReference>
<dbReference type="InterPro" id="IPR022742">
    <property type="entry name" value="Hydrolase_4"/>
</dbReference>
<protein>
    <submittedName>
        <fullName evidence="2">Alpha/beta hydrolase</fullName>
    </submittedName>
</protein>
<keyword evidence="2" id="KW-0378">Hydrolase</keyword>
<dbReference type="SUPFAM" id="SSF53474">
    <property type="entry name" value="alpha/beta-Hydrolases"/>
    <property type="match status" value="1"/>
</dbReference>
<dbReference type="Proteomes" id="UP001596002">
    <property type="component" value="Unassembled WGS sequence"/>
</dbReference>
<evidence type="ECO:0000259" key="1">
    <source>
        <dbReference type="Pfam" id="PF12146"/>
    </source>
</evidence>
<organism evidence="2 3">
    <name type="scientific">Effusibacillus consociatus</name>
    <dbReference type="NCBI Taxonomy" id="1117041"/>
    <lineage>
        <taxon>Bacteria</taxon>
        <taxon>Bacillati</taxon>
        <taxon>Bacillota</taxon>
        <taxon>Bacilli</taxon>
        <taxon>Bacillales</taxon>
        <taxon>Alicyclobacillaceae</taxon>
        <taxon>Effusibacillus</taxon>
    </lineage>
</organism>
<sequence length="307" mass="34595">MQERQISFYSEGYKLDGTLYLPDDYQPGEKRPAIIPNSGYNGFNEFYPRLFARNLTEAGYVCLGFDYRGFANSEGPKGRVILEEQVEDIKNAITFLKIQEEVDPERIGLIGWGMGASNVVRAAAADKRVKAVAALNGFFNGERWLKSIHSYVDWNNILKTIEEDRIRRVTTGQSLLADPFIHYPLDPATEDYVNKELAPLSPFGKQTALQFTESIIGMNAEKAVADISPTPLFVAHGKDNLLHPLDESVSLYESAREPKQFYLIDGKHNDFMYHEHPVFQELVGKLQEFFGDYLGTAALAKPEKACV</sequence>
<dbReference type="InterPro" id="IPR029058">
    <property type="entry name" value="AB_hydrolase_fold"/>
</dbReference>
<feature type="domain" description="Serine aminopeptidase S33" evidence="1">
    <location>
        <begin position="30"/>
        <end position="266"/>
    </location>
</feature>